<proteinExistence type="predicted"/>
<name>A0ACB8A4C0_9AGAM</name>
<protein>
    <submittedName>
        <fullName evidence="1">Uncharacterized protein</fullName>
    </submittedName>
</protein>
<keyword evidence="2" id="KW-1185">Reference proteome</keyword>
<evidence type="ECO:0000313" key="2">
    <source>
        <dbReference type="Proteomes" id="UP000790377"/>
    </source>
</evidence>
<sequence length="170" mass="18682">MASASDEETAQAPVSQIQLDVMEAQVSRRCKSVSNGRVAKIFPYTLDLPHSPNIYPTFHVSKLRVYSPTRVFPAREFPRPGPIISEDGSEGWTIHRGGSAVCGWAKRRHKTSRAGGDYDEYSADHDEDNAGHDEDSKGHDEDNMDRSSGAAVSNVDSISQPGFGRRIHSL</sequence>
<dbReference type="EMBL" id="MU267889">
    <property type="protein sequence ID" value="KAH7907607.1"/>
    <property type="molecule type" value="Genomic_DNA"/>
</dbReference>
<gene>
    <name evidence="1" type="ORF">BJ138DRAFT_1182328</name>
</gene>
<accession>A0ACB8A4C0</accession>
<reference evidence="1" key="1">
    <citation type="journal article" date="2021" name="New Phytol.">
        <title>Evolutionary innovations through gain and loss of genes in the ectomycorrhizal Boletales.</title>
        <authorList>
            <person name="Wu G."/>
            <person name="Miyauchi S."/>
            <person name="Morin E."/>
            <person name="Kuo A."/>
            <person name="Drula E."/>
            <person name="Varga T."/>
            <person name="Kohler A."/>
            <person name="Feng B."/>
            <person name="Cao Y."/>
            <person name="Lipzen A."/>
            <person name="Daum C."/>
            <person name="Hundley H."/>
            <person name="Pangilinan J."/>
            <person name="Johnson J."/>
            <person name="Barry K."/>
            <person name="LaButti K."/>
            <person name="Ng V."/>
            <person name="Ahrendt S."/>
            <person name="Min B."/>
            <person name="Choi I.G."/>
            <person name="Park H."/>
            <person name="Plett J.M."/>
            <person name="Magnuson J."/>
            <person name="Spatafora J.W."/>
            <person name="Nagy L.G."/>
            <person name="Henrissat B."/>
            <person name="Grigoriev I.V."/>
            <person name="Yang Z.L."/>
            <person name="Xu J."/>
            <person name="Martin F.M."/>
        </authorList>
    </citation>
    <scope>NUCLEOTIDE SEQUENCE</scope>
    <source>
        <strain evidence="1">ATCC 28755</strain>
    </source>
</reference>
<comment type="caution">
    <text evidence="1">The sequence shown here is derived from an EMBL/GenBank/DDBJ whole genome shotgun (WGS) entry which is preliminary data.</text>
</comment>
<organism evidence="1 2">
    <name type="scientific">Hygrophoropsis aurantiaca</name>
    <dbReference type="NCBI Taxonomy" id="72124"/>
    <lineage>
        <taxon>Eukaryota</taxon>
        <taxon>Fungi</taxon>
        <taxon>Dikarya</taxon>
        <taxon>Basidiomycota</taxon>
        <taxon>Agaricomycotina</taxon>
        <taxon>Agaricomycetes</taxon>
        <taxon>Agaricomycetidae</taxon>
        <taxon>Boletales</taxon>
        <taxon>Coniophorineae</taxon>
        <taxon>Hygrophoropsidaceae</taxon>
        <taxon>Hygrophoropsis</taxon>
    </lineage>
</organism>
<dbReference type="Proteomes" id="UP000790377">
    <property type="component" value="Unassembled WGS sequence"/>
</dbReference>
<evidence type="ECO:0000313" key="1">
    <source>
        <dbReference type="EMBL" id="KAH7907607.1"/>
    </source>
</evidence>